<dbReference type="GO" id="GO:0004860">
    <property type="term" value="F:protein kinase inhibitor activity"/>
    <property type="evidence" value="ECO:0007669"/>
    <property type="project" value="UniProtKB-KW"/>
</dbReference>
<evidence type="ECO:0000256" key="1">
    <source>
        <dbReference type="ARBA" id="ARBA00007120"/>
    </source>
</evidence>
<gene>
    <name evidence="2" type="ORF">ACFQMH_03810</name>
</gene>
<accession>A0ABW2DX39</accession>
<dbReference type="InterPro" id="IPR005247">
    <property type="entry name" value="YbhB_YbcL/LppC-like"/>
</dbReference>
<dbReference type="Pfam" id="PF01161">
    <property type="entry name" value="PBP"/>
    <property type="match status" value="1"/>
</dbReference>
<dbReference type="InterPro" id="IPR008914">
    <property type="entry name" value="PEBP"/>
</dbReference>
<proteinExistence type="inferred from homology"/>
<dbReference type="CDD" id="cd00865">
    <property type="entry name" value="PEBP_bact_arch"/>
    <property type="match status" value="1"/>
</dbReference>
<dbReference type="EMBL" id="JBHSYM010000006">
    <property type="protein sequence ID" value="MFC7010843.1"/>
    <property type="molecule type" value="Genomic_DNA"/>
</dbReference>
<protein>
    <submittedName>
        <fullName evidence="2">YbhB/YbcL family Raf kinase inhibitor-like protein</fullName>
    </submittedName>
</protein>
<name>A0ABW2DX39_9ACTN</name>
<keyword evidence="3" id="KW-1185">Reference proteome</keyword>
<dbReference type="RefSeq" id="WP_189880096.1">
    <property type="nucleotide sequence ID" value="NZ_BMWA01000038.1"/>
</dbReference>
<evidence type="ECO:0000313" key="2">
    <source>
        <dbReference type="EMBL" id="MFC7010843.1"/>
    </source>
</evidence>
<dbReference type="Gene3D" id="3.90.280.10">
    <property type="entry name" value="PEBP-like"/>
    <property type="match status" value="1"/>
</dbReference>
<reference evidence="3" key="1">
    <citation type="journal article" date="2019" name="Int. J. Syst. Evol. Microbiol.">
        <title>The Global Catalogue of Microorganisms (GCM) 10K type strain sequencing project: providing services to taxonomists for standard genome sequencing and annotation.</title>
        <authorList>
            <consortium name="The Broad Institute Genomics Platform"/>
            <consortium name="The Broad Institute Genome Sequencing Center for Infectious Disease"/>
            <person name="Wu L."/>
            <person name="Ma J."/>
        </authorList>
    </citation>
    <scope>NUCLEOTIDE SEQUENCE [LARGE SCALE GENOMIC DNA]</scope>
    <source>
        <strain evidence="3">JCM 4855</strain>
    </source>
</reference>
<keyword evidence="2" id="KW-0649">Protein kinase inhibitor</keyword>
<organism evidence="2 3">
    <name type="scientific">Streptomyces viridiviolaceus</name>
    <dbReference type="NCBI Taxonomy" id="68282"/>
    <lineage>
        <taxon>Bacteria</taxon>
        <taxon>Bacillati</taxon>
        <taxon>Actinomycetota</taxon>
        <taxon>Actinomycetes</taxon>
        <taxon>Kitasatosporales</taxon>
        <taxon>Streptomycetaceae</taxon>
        <taxon>Streptomyces</taxon>
    </lineage>
</organism>
<dbReference type="PANTHER" id="PTHR30289">
    <property type="entry name" value="UNCHARACTERIZED PROTEIN YBCL-RELATED"/>
    <property type="match status" value="1"/>
</dbReference>
<dbReference type="SUPFAM" id="SSF49777">
    <property type="entry name" value="PEBP-like"/>
    <property type="match status" value="1"/>
</dbReference>
<dbReference type="InterPro" id="IPR036610">
    <property type="entry name" value="PEBP-like_sf"/>
</dbReference>
<comment type="similarity">
    <text evidence="1">Belongs to the UPF0098 family.</text>
</comment>
<dbReference type="Proteomes" id="UP001596409">
    <property type="component" value="Unassembled WGS sequence"/>
</dbReference>
<dbReference type="PANTHER" id="PTHR30289:SF1">
    <property type="entry name" value="PEBP (PHOSPHATIDYLETHANOLAMINE-BINDING PROTEIN) FAMILY PROTEIN"/>
    <property type="match status" value="1"/>
</dbReference>
<evidence type="ECO:0000313" key="3">
    <source>
        <dbReference type="Proteomes" id="UP001596409"/>
    </source>
</evidence>
<sequence>MSYAFDPYSALPPVPGFTLRSADVADGEPLGVAQRSGLFGGPGEDRSPHLAWQGHPAETRSFAVTCYDPDAPTVSGFWHWAVHGIPASVHELPAGAGDLGGKKLPAGAKMLANDAGRRDFLGAAPPPGHGPHRYIFVVHALDVPALDITPEATPAWLGFQLFGHTLARATLTPVFATPA</sequence>
<dbReference type="NCBIfam" id="TIGR00481">
    <property type="entry name" value="YbhB/YbcL family Raf kinase inhibitor-like protein"/>
    <property type="match status" value="1"/>
</dbReference>
<comment type="caution">
    <text evidence="2">The sequence shown here is derived from an EMBL/GenBank/DDBJ whole genome shotgun (WGS) entry which is preliminary data.</text>
</comment>